<keyword evidence="1" id="KW-0812">Transmembrane</keyword>
<dbReference type="EMBL" id="RHHN01000075">
    <property type="protein sequence ID" value="RNB50049.1"/>
    <property type="molecule type" value="Genomic_DNA"/>
</dbReference>
<dbReference type="Pfam" id="PF04186">
    <property type="entry name" value="FxsA"/>
    <property type="match status" value="1"/>
</dbReference>
<gene>
    <name evidence="2" type="primary">fxsA</name>
    <name evidence="2" type="ORF">BAG01nite_47410</name>
    <name evidence="3" type="ORF">EB820_22155</name>
</gene>
<keyword evidence="1" id="KW-0472">Membrane</keyword>
<dbReference type="GeneID" id="82812947"/>
<dbReference type="OrthoDB" id="9792788at2"/>
<dbReference type="Proteomes" id="UP000276178">
    <property type="component" value="Unassembled WGS sequence"/>
</dbReference>
<dbReference type="PANTHER" id="PTHR35335:SF1">
    <property type="entry name" value="UPF0716 PROTEIN FXSA"/>
    <property type="match status" value="1"/>
</dbReference>
<feature type="transmembrane region" description="Helical" evidence="1">
    <location>
        <begin position="76"/>
        <end position="103"/>
    </location>
</feature>
<dbReference type="NCBIfam" id="NF008528">
    <property type="entry name" value="PRK11463.1-2"/>
    <property type="match status" value="1"/>
</dbReference>
<evidence type="ECO:0000313" key="4">
    <source>
        <dbReference type="Proteomes" id="UP000276178"/>
    </source>
</evidence>
<keyword evidence="1" id="KW-1133">Transmembrane helix</keyword>
<dbReference type="PANTHER" id="PTHR35335">
    <property type="entry name" value="UPF0716 PROTEIN FXSA"/>
    <property type="match status" value="1"/>
</dbReference>
<dbReference type="RefSeq" id="WP_005834767.1">
    <property type="nucleotide sequence ID" value="NZ_BJOD01000085.1"/>
</dbReference>
<feature type="transmembrane region" description="Helical" evidence="1">
    <location>
        <begin position="29"/>
        <end position="47"/>
    </location>
</feature>
<organism evidence="3 4">
    <name type="scientific">Brevibacillus agri</name>
    <dbReference type="NCBI Taxonomy" id="51101"/>
    <lineage>
        <taxon>Bacteria</taxon>
        <taxon>Bacillati</taxon>
        <taxon>Bacillota</taxon>
        <taxon>Bacilli</taxon>
        <taxon>Bacillales</taxon>
        <taxon>Paenibacillaceae</taxon>
        <taxon>Brevibacillus</taxon>
    </lineage>
</organism>
<evidence type="ECO:0000313" key="5">
    <source>
        <dbReference type="Proteomes" id="UP000317180"/>
    </source>
</evidence>
<dbReference type="Proteomes" id="UP000317180">
    <property type="component" value="Unassembled WGS sequence"/>
</dbReference>
<evidence type="ECO:0000256" key="1">
    <source>
        <dbReference type="SAM" id="Phobius"/>
    </source>
</evidence>
<accession>A0A3M8AFW3</accession>
<dbReference type="GO" id="GO:0016020">
    <property type="term" value="C:membrane"/>
    <property type="evidence" value="ECO:0007669"/>
    <property type="project" value="InterPro"/>
</dbReference>
<comment type="caution">
    <text evidence="3">The sequence shown here is derived from an EMBL/GenBank/DDBJ whole genome shotgun (WGS) entry which is preliminary data.</text>
</comment>
<dbReference type="InterPro" id="IPR007313">
    <property type="entry name" value="FxsA"/>
</dbReference>
<evidence type="ECO:0000313" key="3">
    <source>
        <dbReference type="EMBL" id="RNB50049.1"/>
    </source>
</evidence>
<reference evidence="2 5" key="2">
    <citation type="submission" date="2019-06" db="EMBL/GenBank/DDBJ databases">
        <title>Whole genome shotgun sequence of Brevibacillus agri NBRC 15538.</title>
        <authorList>
            <person name="Hosoyama A."/>
            <person name="Uohara A."/>
            <person name="Ohji S."/>
            <person name="Ichikawa N."/>
        </authorList>
    </citation>
    <scope>NUCLEOTIDE SEQUENCE [LARGE SCALE GENOMIC DNA]</scope>
    <source>
        <strain evidence="2 5">NBRC 15538</strain>
    </source>
</reference>
<dbReference type="EMBL" id="BJOD01000085">
    <property type="protein sequence ID" value="GED28639.1"/>
    <property type="molecule type" value="Genomic_DNA"/>
</dbReference>
<keyword evidence="5" id="KW-1185">Reference proteome</keyword>
<evidence type="ECO:0000313" key="2">
    <source>
        <dbReference type="EMBL" id="GED28639.1"/>
    </source>
</evidence>
<protein>
    <submittedName>
        <fullName evidence="3">FxsA family protein</fullName>
    </submittedName>
    <submittedName>
        <fullName evidence="2">Membrane protein FxsA</fullName>
    </submittedName>
</protein>
<reference evidence="3 4" key="1">
    <citation type="submission" date="2018-10" db="EMBL/GenBank/DDBJ databases">
        <title>Phylogenomics of Brevibacillus.</title>
        <authorList>
            <person name="Dunlap C."/>
        </authorList>
    </citation>
    <scope>NUCLEOTIDE SEQUENCE [LARGE SCALE GENOMIC DNA]</scope>
    <source>
        <strain evidence="3 4">NRRL NRS 1219</strain>
    </source>
</reference>
<sequence>MLRFLIILFVVGFGLELWGLITVGSLIGGWNTVLLVILTGLLGAWLAKQQGVQVFRTLQFQLARGQMPTETIIDGALILIGGILLLLPGFVSDVIGLIFLIPYTRMILRHLLKQWLWYLISSGRIQFFFRR</sequence>
<name>A0A3M8AFW3_9BACL</name>
<proteinExistence type="predicted"/>
<dbReference type="AlphaFoldDB" id="A0A3M8AFW3"/>